<reference evidence="1 2" key="1">
    <citation type="submission" date="2024-02" db="EMBL/GenBank/DDBJ databases">
        <title>A draft genome for the cacao thread blight pathogen Marasmius crinis-equi.</title>
        <authorList>
            <person name="Cohen S.P."/>
            <person name="Baruah I.K."/>
            <person name="Amoako-Attah I."/>
            <person name="Bukari Y."/>
            <person name="Meinhardt L.W."/>
            <person name="Bailey B.A."/>
        </authorList>
    </citation>
    <scope>NUCLEOTIDE SEQUENCE [LARGE SCALE GENOMIC DNA]</scope>
    <source>
        <strain evidence="1 2">GH-76</strain>
    </source>
</reference>
<accession>A0ABR3F9M7</accession>
<gene>
    <name evidence="1" type="ORF">V5O48_010100</name>
</gene>
<dbReference type="Proteomes" id="UP001465976">
    <property type="component" value="Unassembled WGS sequence"/>
</dbReference>
<protein>
    <recommendedName>
        <fullName evidence="3">Retrotransposon gag domain-containing protein</fullName>
    </recommendedName>
</protein>
<evidence type="ECO:0000313" key="1">
    <source>
        <dbReference type="EMBL" id="KAL0571862.1"/>
    </source>
</evidence>
<keyword evidence="2" id="KW-1185">Reference proteome</keyword>
<name>A0ABR3F9M7_9AGAR</name>
<evidence type="ECO:0000313" key="2">
    <source>
        <dbReference type="Proteomes" id="UP001465976"/>
    </source>
</evidence>
<organism evidence="1 2">
    <name type="scientific">Marasmius crinis-equi</name>
    <dbReference type="NCBI Taxonomy" id="585013"/>
    <lineage>
        <taxon>Eukaryota</taxon>
        <taxon>Fungi</taxon>
        <taxon>Dikarya</taxon>
        <taxon>Basidiomycota</taxon>
        <taxon>Agaricomycotina</taxon>
        <taxon>Agaricomycetes</taxon>
        <taxon>Agaricomycetidae</taxon>
        <taxon>Agaricales</taxon>
        <taxon>Marasmiineae</taxon>
        <taxon>Marasmiaceae</taxon>
        <taxon>Marasmius</taxon>
    </lineage>
</organism>
<proteinExistence type="predicted"/>
<comment type="caution">
    <text evidence="1">The sequence shown here is derived from an EMBL/GenBank/DDBJ whole genome shotgun (WGS) entry which is preliminary data.</text>
</comment>
<dbReference type="EMBL" id="JBAHYK010000705">
    <property type="protein sequence ID" value="KAL0571862.1"/>
    <property type="molecule type" value="Genomic_DNA"/>
</dbReference>
<evidence type="ECO:0008006" key="3">
    <source>
        <dbReference type="Google" id="ProtNLM"/>
    </source>
</evidence>
<sequence>MPLLDPEEVLYPVPEFLLALPPSVVPSVQPSAAPMPLWRSPVPSPTPSSPFIEPPVRSPSPVIDMSTDQAAQATLNAVLQQLVANQGSLQQQLAYITQNLSAKESSTVSKLAPFKGGSSDVNRFLSLFKLWAQTQNKLKDEEGNLEQEKCIQSALSFMEGDAGTWATCYAKAFTMDGVLSPFSGSWDKFEKQLQTRFGSVDEAADA</sequence>